<dbReference type="GeneID" id="31676410"/>
<dbReference type="PANTHER" id="PTHR46401">
    <property type="entry name" value="GLYCOSYLTRANSFERASE WBBK-RELATED"/>
    <property type="match status" value="1"/>
</dbReference>
<evidence type="ECO:0000313" key="3">
    <source>
        <dbReference type="EMBL" id="ARD84799.1"/>
    </source>
</evidence>
<gene>
    <name evidence="3" type="ORF">FAD_0907</name>
</gene>
<dbReference type="EMBL" id="CP015363">
    <property type="protein sequence ID" value="ARD84799.1"/>
    <property type="molecule type" value="Genomic_DNA"/>
</dbReference>
<dbReference type="RefSeq" id="WP_081142163.1">
    <property type="nucleotide sequence ID" value="NZ_CP015363.1"/>
</dbReference>
<dbReference type="AlphaFoldDB" id="A0A1V0N3Y4"/>
<dbReference type="SUPFAM" id="SSF53756">
    <property type="entry name" value="UDP-Glycosyltransferase/glycogen phosphorylase"/>
    <property type="match status" value="1"/>
</dbReference>
<dbReference type="Gene3D" id="3.40.50.2000">
    <property type="entry name" value="Glycogen Phosphorylase B"/>
    <property type="match status" value="1"/>
</dbReference>
<evidence type="ECO:0000259" key="2">
    <source>
        <dbReference type="Pfam" id="PF00534"/>
    </source>
</evidence>
<keyword evidence="4" id="KW-1185">Reference proteome</keyword>
<keyword evidence="1" id="KW-0808">Transferase</keyword>
<proteinExistence type="predicted"/>
<evidence type="ECO:0000313" key="4">
    <source>
        <dbReference type="Proteomes" id="UP000192050"/>
    </source>
</evidence>
<name>A0A1V0N3Y4_9ARCH</name>
<accession>A0A1V0N3Y4</accession>
<dbReference type="STRING" id="74969.FAD_0907"/>
<dbReference type="KEGG" id="fai:FAD_0907"/>
<dbReference type="Proteomes" id="UP000192050">
    <property type="component" value="Chromosome"/>
</dbReference>
<sequence length="352" mass="40465">MKVKVINSSQKFSSIWLYSRNLCKVDNKNVSVLDAYNEFNGINLMKREFQIGVDSCLGGLFLRQELDDKDYDILHYANQTISPVKTKKVQIVTVHDNPYTFLQSGIYSSYTSTEKNFKKLIKYNIVLIKNRFLKRNMDRYKEFENVLTNSNYVGKSLREYGFTGNIKTIYLPVSPYFEKLQHKHEIRKELGLPDNRILLLSVSNNATRKNLALIEKAMKILPDRFSLVRVGTPIGNSITFQNVSNENLNKIYNACDVLLMPSIEEGLGLPIVEGFATGIPIVASDIEVFHEIGKDAVEYINPLEMQSLISGINNALENKDKMISKADKIVPQFSFQLFKEKMLDYYKKCYEI</sequence>
<dbReference type="InterPro" id="IPR001296">
    <property type="entry name" value="Glyco_trans_1"/>
</dbReference>
<organism evidence="3 4">
    <name type="scientific">Ferroplasma acidiphilum</name>
    <dbReference type="NCBI Taxonomy" id="74969"/>
    <lineage>
        <taxon>Archaea</taxon>
        <taxon>Methanobacteriati</taxon>
        <taxon>Thermoplasmatota</taxon>
        <taxon>Thermoplasmata</taxon>
        <taxon>Thermoplasmatales</taxon>
        <taxon>Ferroplasmaceae</taxon>
        <taxon>Ferroplasma</taxon>
    </lineage>
</organism>
<dbReference type="OrthoDB" id="132546at2157"/>
<reference evidence="3 4" key="1">
    <citation type="submission" date="2011-10" db="EMBL/GenBank/DDBJ databases">
        <title>Metabolic and evolutionary patterns in the extreme acidophile Ferroplasma acidiphilum.</title>
        <authorList>
            <person name="Golyshina O.V."/>
            <person name="Kozyavkin S.A."/>
            <person name="Tatusov R.L."/>
            <person name="Slesarev A.I."/>
            <person name="Golyshin P.N."/>
        </authorList>
    </citation>
    <scope>NUCLEOTIDE SEQUENCE [LARGE SCALE GENOMIC DNA]</scope>
    <source>
        <strain evidence="4">Y</strain>
    </source>
</reference>
<protein>
    <recommendedName>
        <fullName evidence="2">Glycosyl transferase family 1 domain-containing protein</fullName>
    </recommendedName>
</protein>
<dbReference type="Pfam" id="PF00534">
    <property type="entry name" value="Glycos_transf_1"/>
    <property type="match status" value="1"/>
</dbReference>
<feature type="domain" description="Glycosyl transferase family 1" evidence="2">
    <location>
        <begin position="183"/>
        <end position="321"/>
    </location>
</feature>
<evidence type="ECO:0000256" key="1">
    <source>
        <dbReference type="ARBA" id="ARBA00022679"/>
    </source>
</evidence>
<dbReference type="GO" id="GO:0016757">
    <property type="term" value="F:glycosyltransferase activity"/>
    <property type="evidence" value="ECO:0007669"/>
    <property type="project" value="InterPro"/>
</dbReference>
<dbReference type="PANTHER" id="PTHR46401:SF2">
    <property type="entry name" value="GLYCOSYLTRANSFERASE WBBK-RELATED"/>
    <property type="match status" value="1"/>
</dbReference>